<feature type="domain" description="Zn(2)-C6 fungal-type" evidence="7">
    <location>
        <begin position="13"/>
        <end position="41"/>
    </location>
</feature>
<feature type="compositionally biased region" description="Basic residues" evidence="6">
    <location>
        <begin position="1"/>
        <end position="10"/>
    </location>
</feature>
<name>A0A9W9RKL7_PENBR</name>
<evidence type="ECO:0000256" key="1">
    <source>
        <dbReference type="ARBA" id="ARBA00004123"/>
    </source>
</evidence>
<dbReference type="GO" id="GO:0005634">
    <property type="term" value="C:nucleus"/>
    <property type="evidence" value="ECO:0007669"/>
    <property type="project" value="UniProtKB-SubCell"/>
</dbReference>
<dbReference type="PANTHER" id="PTHR37534">
    <property type="entry name" value="TRANSCRIPTIONAL ACTIVATOR PROTEIN UGA3"/>
    <property type="match status" value="1"/>
</dbReference>
<evidence type="ECO:0000256" key="4">
    <source>
        <dbReference type="ARBA" id="ARBA00023163"/>
    </source>
</evidence>
<organism evidence="8 9">
    <name type="scientific">Penicillium brevicompactum</name>
    <dbReference type="NCBI Taxonomy" id="5074"/>
    <lineage>
        <taxon>Eukaryota</taxon>
        <taxon>Fungi</taxon>
        <taxon>Dikarya</taxon>
        <taxon>Ascomycota</taxon>
        <taxon>Pezizomycotina</taxon>
        <taxon>Eurotiomycetes</taxon>
        <taxon>Eurotiomycetidae</taxon>
        <taxon>Eurotiales</taxon>
        <taxon>Aspergillaceae</taxon>
        <taxon>Penicillium</taxon>
    </lineage>
</organism>
<dbReference type="Gene3D" id="4.10.240.10">
    <property type="entry name" value="Zn(2)-C6 fungal-type DNA-binding domain"/>
    <property type="match status" value="1"/>
</dbReference>
<keyword evidence="4" id="KW-0804">Transcription</keyword>
<evidence type="ECO:0000313" key="9">
    <source>
        <dbReference type="Proteomes" id="UP001148299"/>
    </source>
</evidence>
<dbReference type="AlphaFoldDB" id="A0A9W9RKL7"/>
<dbReference type="GO" id="GO:0000981">
    <property type="term" value="F:DNA-binding transcription factor activity, RNA polymerase II-specific"/>
    <property type="evidence" value="ECO:0007669"/>
    <property type="project" value="InterPro"/>
</dbReference>
<dbReference type="CDD" id="cd00067">
    <property type="entry name" value="GAL4"/>
    <property type="match status" value="1"/>
</dbReference>
<reference evidence="8" key="1">
    <citation type="submission" date="2022-12" db="EMBL/GenBank/DDBJ databases">
        <authorList>
            <person name="Petersen C."/>
        </authorList>
    </citation>
    <scope>NUCLEOTIDE SEQUENCE</scope>
    <source>
        <strain evidence="8">IBT 35675</strain>
    </source>
</reference>
<protein>
    <recommendedName>
        <fullName evidence="7">Zn(2)-C6 fungal-type domain-containing protein</fullName>
    </recommendedName>
</protein>
<dbReference type="PANTHER" id="PTHR37534:SF11">
    <property type="entry name" value="ZN(II)2CYS6 TRANSCRIPTION FACTOR (EUROFUNG)"/>
    <property type="match status" value="1"/>
</dbReference>
<dbReference type="InterPro" id="IPR036864">
    <property type="entry name" value="Zn2-C6_fun-type_DNA-bd_sf"/>
</dbReference>
<comment type="subcellular location">
    <subcellularLocation>
        <location evidence="1">Nucleus</location>
    </subcellularLocation>
</comment>
<dbReference type="EMBL" id="JAPZBR010000002">
    <property type="protein sequence ID" value="KAJ5361861.1"/>
    <property type="molecule type" value="Genomic_DNA"/>
</dbReference>
<evidence type="ECO:0000256" key="2">
    <source>
        <dbReference type="ARBA" id="ARBA00023015"/>
    </source>
</evidence>
<dbReference type="PROSITE" id="PS50048">
    <property type="entry name" value="ZN2_CY6_FUNGAL_2"/>
    <property type="match status" value="1"/>
</dbReference>
<proteinExistence type="predicted"/>
<evidence type="ECO:0000256" key="3">
    <source>
        <dbReference type="ARBA" id="ARBA00023125"/>
    </source>
</evidence>
<dbReference type="PROSITE" id="PS00463">
    <property type="entry name" value="ZN2_CY6_FUNGAL_1"/>
    <property type="match status" value="1"/>
</dbReference>
<reference evidence="8" key="2">
    <citation type="journal article" date="2023" name="IMA Fungus">
        <title>Comparative genomic study of the Penicillium genus elucidates a diverse pangenome and 15 lateral gene transfer events.</title>
        <authorList>
            <person name="Petersen C."/>
            <person name="Sorensen T."/>
            <person name="Nielsen M.R."/>
            <person name="Sondergaard T.E."/>
            <person name="Sorensen J.L."/>
            <person name="Fitzpatrick D.A."/>
            <person name="Frisvad J.C."/>
            <person name="Nielsen K.L."/>
        </authorList>
    </citation>
    <scope>NUCLEOTIDE SEQUENCE</scope>
    <source>
        <strain evidence="8">IBT 35675</strain>
    </source>
</reference>
<evidence type="ECO:0000256" key="5">
    <source>
        <dbReference type="ARBA" id="ARBA00023242"/>
    </source>
</evidence>
<dbReference type="GO" id="GO:0045944">
    <property type="term" value="P:positive regulation of transcription by RNA polymerase II"/>
    <property type="evidence" value="ECO:0007669"/>
    <property type="project" value="TreeGrafter"/>
</dbReference>
<dbReference type="InterPro" id="IPR021858">
    <property type="entry name" value="Fun_TF"/>
</dbReference>
<keyword evidence="3" id="KW-0238">DNA-binding</keyword>
<dbReference type="GO" id="GO:0008270">
    <property type="term" value="F:zinc ion binding"/>
    <property type="evidence" value="ECO:0007669"/>
    <property type="project" value="InterPro"/>
</dbReference>
<feature type="region of interest" description="Disordered" evidence="6">
    <location>
        <begin position="1"/>
        <end position="21"/>
    </location>
</feature>
<accession>A0A9W9RKL7</accession>
<evidence type="ECO:0000259" key="7">
    <source>
        <dbReference type="PROSITE" id="PS50048"/>
    </source>
</evidence>
<dbReference type="Pfam" id="PF00172">
    <property type="entry name" value="Zn_clus"/>
    <property type="match status" value="1"/>
</dbReference>
<gene>
    <name evidence="8" type="ORF">N7541_002705</name>
</gene>
<keyword evidence="2" id="KW-0805">Transcription regulation</keyword>
<comment type="caution">
    <text evidence="8">The sequence shown here is derived from an EMBL/GenBank/DDBJ whole genome shotgun (WGS) entry which is preliminary data.</text>
</comment>
<sequence length="632" mass="71811">MSARNYHSKSRGGCSTCKSKHLKCDESKPSCMRCQERGVMCAGYTKSIKWPAKHQFTAGMVGQSKSRASHQRSTKSEDAGWNHFKQFEHTNLEDMLTSSLDSLADGRFVDQEAWADMSFFNSVVDLSSTSESLPSLINPGTCPELTDGQFATLTTSDFAENARQMSFVADRSTSIPPIDQGQNLRVATSSLYNLAHEETELCSHFFKAVIPLFCVWDNIINPMRIMIDSLWQHSAPLRHVIQSMSAACLSKSLPRMKSIASSQHKMAWACLKDCSNRSLAQDDRLIAAWLIGHTYSWLHPQNLGLDIFDRIQCIVQNINLREQNPHISFSFFQGAMIYSEMLLAFMRGKPASPAPQNEFDSEYQKTTEPSHPWLGISCETAQLVTQVGHLIYEQWRRQCLIYGFVDDAEMEGFRTCLKQARYIERQLLTYTPGQAIVSVTGDSNTNEIDLQKTDEAYRYTGLLQLYRVFPDLLMERYTPLDKEKFLSVEPPTSRPTRQEQDEWLASLALYILEKIGTIPVESGSRCLHSFVFVAVASELRFESSRNEGEYSQDTNQYEAFMAKATKTSAIDIAQARQFIRARMSLYSEILPVPKTGHIFQLILKIWNAMDEKAGFVFWLDVVHRENLHTLLG</sequence>
<keyword evidence="9" id="KW-1185">Reference proteome</keyword>
<dbReference type="InterPro" id="IPR001138">
    <property type="entry name" value="Zn2Cys6_DnaBD"/>
</dbReference>
<evidence type="ECO:0000256" key="6">
    <source>
        <dbReference type="SAM" id="MobiDB-lite"/>
    </source>
</evidence>
<dbReference type="Pfam" id="PF11951">
    <property type="entry name" value="Fungal_trans_2"/>
    <property type="match status" value="1"/>
</dbReference>
<dbReference type="GO" id="GO:0000976">
    <property type="term" value="F:transcription cis-regulatory region binding"/>
    <property type="evidence" value="ECO:0007669"/>
    <property type="project" value="TreeGrafter"/>
</dbReference>
<keyword evidence="5" id="KW-0539">Nucleus</keyword>
<evidence type="ECO:0000313" key="8">
    <source>
        <dbReference type="EMBL" id="KAJ5361861.1"/>
    </source>
</evidence>
<dbReference type="SMART" id="SM00066">
    <property type="entry name" value="GAL4"/>
    <property type="match status" value="1"/>
</dbReference>
<dbReference type="Proteomes" id="UP001148299">
    <property type="component" value="Unassembled WGS sequence"/>
</dbReference>
<dbReference type="SUPFAM" id="SSF57701">
    <property type="entry name" value="Zn2/Cys6 DNA-binding domain"/>
    <property type="match status" value="1"/>
</dbReference>
<feature type="region of interest" description="Disordered" evidence="6">
    <location>
        <begin position="61"/>
        <end position="80"/>
    </location>
</feature>